<feature type="region of interest" description="Disordered" evidence="9">
    <location>
        <begin position="128"/>
        <end position="168"/>
    </location>
</feature>
<reference evidence="11" key="1">
    <citation type="submission" date="2020-12" db="EMBL/GenBank/DDBJ databases">
        <title>Metabolic potential, ecology and presence of endohyphal bacteria is reflected in genomic diversity of Mucoromycotina.</title>
        <authorList>
            <person name="Muszewska A."/>
            <person name="Okrasinska A."/>
            <person name="Steczkiewicz K."/>
            <person name="Drgas O."/>
            <person name="Orlowska M."/>
            <person name="Perlinska-Lenart U."/>
            <person name="Aleksandrzak-Piekarczyk T."/>
            <person name="Szatraj K."/>
            <person name="Zielenkiewicz U."/>
            <person name="Pilsyk S."/>
            <person name="Malc E."/>
            <person name="Mieczkowski P."/>
            <person name="Kruszewska J.S."/>
            <person name="Biernat P."/>
            <person name="Pawlowska J."/>
        </authorList>
    </citation>
    <scope>NUCLEOTIDE SEQUENCE</scope>
    <source>
        <strain evidence="11">CBS 226.32</strain>
    </source>
</reference>
<dbReference type="PANTHER" id="PTHR10071">
    <property type="entry name" value="TRANSCRIPTION FACTOR GATA FAMILY MEMBER"/>
    <property type="match status" value="1"/>
</dbReference>
<sequence>MSSASSNNTLSIMNINNYQQQQQQQQQQDPLLFQQLNQQQQHQQIQPFSEDTALFTDLFKDPSLDQLLTSVYNSPISSPGSSASETLDSPPTALLQDGFLDDLLNSPTTMPAMDMMCQFDNFIQMEQQQSIPSSPSKLEQPQQQQQQEQCLKPRPSKKNHLQGQSTMSIKITTQKSIRPARKLECFNCKVTKTPLWRRTPDRQHSLCNACGLYYKQYNCHRPLHVRNKTHTIRAHPYACERVLPMTINNTNNNVKAESIASSSSSSPVVSTILPSPPTEQASELTSTMLESGQECANCHQTQTPLWRKNERGEPVCNACGLYAKLHHRDRPAEMRKTTIQRRRRDWNAEEEEEEDEGTSEEEIEQDLVTHEMDQDIMMMSPVSPASSSEATPSTPALSPIASPLAGLETEDTRFVSLLLQMDRDQMHGFLGMLERRCDFLKTILSAPTE</sequence>
<dbReference type="PROSITE" id="PS50114">
    <property type="entry name" value="GATA_ZN_FINGER_2"/>
    <property type="match status" value="2"/>
</dbReference>
<dbReference type="Gene3D" id="3.30.50.10">
    <property type="entry name" value="Erythroid Transcription Factor GATA-1, subunit A"/>
    <property type="match status" value="2"/>
</dbReference>
<feature type="region of interest" description="Disordered" evidence="9">
    <location>
        <begin position="333"/>
        <end position="363"/>
    </location>
</feature>
<dbReference type="GO" id="GO:0005634">
    <property type="term" value="C:nucleus"/>
    <property type="evidence" value="ECO:0007669"/>
    <property type="project" value="UniProtKB-SubCell"/>
</dbReference>
<evidence type="ECO:0000256" key="3">
    <source>
        <dbReference type="ARBA" id="ARBA00022771"/>
    </source>
</evidence>
<keyword evidence="2" id="KW-0479">Metal-binding</keyword>
<dbReference type="InterPro" id="IPR013088">
    <property type="entry name" value="Znf_NHR/GATA"/>
</dbReference>
<feature type="domain" description="GATA-type" evidence="10">
    <location>
        <begin position="179"/>
        <end position="233"/>
    </location>
</feature>
<name>A0A8H7QZQ4_9FUNG</name>
<evidence type="ECO:0000256" key="1">
    <source>
        <dbReference type="ARBA" id="ARBA00004123"/>
    </source>
</evidence>
<dbReference type="GO" id="GO:0000978">
    <property type="term" value="F:RNA polymerase II cis-regulatory region sequence-specific DNA binding"/>
    <property type="evidence" value="ECO:0007669"/>
    <property type="project" value="TreeGrafter"/>
</dbReference>
<dbReference type="InterPro" id="IPR039355">
    <property type="entry name" value="Transcription_factor_GATA"/>
</dbReference>
<keyword evidence="5" id="KW-0805">Transcription regulation</keyword>
<dbReference type="InterPro" id="IPR000679">
    <property type="entry name" value="Znf_GATA"/>
</dbReference>
<keyword evidence="3 8" id="KW-0863">Zinc-finger</keyword>
<evidence type="ECO:0000256" key="2">
    <source>
        <dbReference type="ARBA" id="ARBA00022723"/>
    </source>
</evidence>
<dbReference type="GO" id="GO:0000981">
    <property type="term" value="F:DNA-binding transcription factor activity, RNA polymerase II-specific"/>
    <property type="evidence" value="ECO:0007669"/>
    <property type="project" value="TreeGrafter"/>
</dbReference>
<dbReference type="CDD" id="cd00202">
    <property type="entry name" value="ZnF_GATA"/>
    <property type="match status" value="2"/>
</dbReference>
<feature type="region of interest" description="Disordered" evidence="9">
    <location>
        <begin position="75"/>
        <end position="94"/>
    </location>
</feature>
<evidence type="ECO:0000313" key="11">
    <source>
        <dbReference type="EMBL" id="KAG2201797.1"/>
    </source>
</evidence>
<dbReference type="GO" id="GO:0000122">
    <property type="term" value="P:negative regulation of transcription by RNA polymerase II"/>
    <property type="evidence" value="ECO:0007669"/>
    <property type="project" value="TreeGrafter"/>
</dbReference>
<proteinExistence type="predicted"/>
<dbReference type="SMART" id="SM00401">
    <property type="entry name" value="ZnF_GATA"/>
    <property type="match status" value="2"/>
</dbReference>
<feature type="region of interest" description="Disordered" evidence="9">
    <location>
        <begin position="381"/>
        <end position="404"/>
    </location>
</feature>
<keyword evidence="12" id="KW-1185">Reference proteome</keyword>
<dbReference type="GO" id="GO:0045944">
    <property type="term" value="P:positive regulation of transcription by RNA polymerase II"/>
    <property type="evidence" value="ECO:0007669"/>
    <property type="project" value="TreeGrafter"/>
</dbReference>
<feature type="compositionally biased region" description="Low complexity" evidence="9">
    <location>
        <begin position="381"/>
        <end position="399"/>
    </location>
</feature>
<dbReference type="Proteomes" id="UP000650833">
    <property type="component" value="Unassembled WGS sequence"/>
</dbReference>
<evidence type="ECO:0000256" key="7">
    <source>
        <dbReference type="ARBA" id="ARBA00023242"/>
    </source>
</evidence>
<dbReference type="EMBL" id="JAEPRC010000274">
    <property type="protein sequence ID" value="KAG2201797.1"/>
    <property type="molecule type" value="Genomic_DNA"/>
</dbReference>
<evidence type="ECO:0000313" key="12">
    <source>
        <dbReference type="Proteomes" id="UP000650833"/>
    </source>
</evidence>
<evidence type="ECO:0000256" key="5">
    <source>
        <dbReference type="ARBA" id="ARBA00023015"/>
    </source>
</evidence>
<organism evidence="11 12">
    <name type="scientific">Mucor plumbeus</name>
    <dbReference type="NCBI Taxonomy" id="97098"/>
    <lineage>
        <taxon>Eukaryota</taxon>
        <taxon>Fungi</taxon>
        <taxon>Fungi incertae sedis</taxon>
        <taxon>Mucoromycota</taxon>
        <taxon>Mucoromycotina</taxon>
        <taxon>Mucoromycetes</taxon>
        <taxon>Mucorales</taxon>
        <taxon>Mucorineae</taxon>
        <taxon>Mucoraceae</taxon>
        <taxon>Mucor</taxon>
    </lineage>
</organism>
<keyword evidence="7" id="KW-0539">Nucleus</keyword>
<protein>
    <recommendedName>
        <fullName evidence="10">GATA-type domain-containing protein</fullName>
    </recommendedName>
</protein>
<feature type="compositionally biased region" description="Polar residues" evidence="9">
    <location>
        <begin position="128"/>
        <end position="137"/>
    </location>
</feature>
<evidence type="ECO:0000256" key="6">
    <source>
        <dbReference type="ARBA" id="ARBA00023163"/>
    </source>
</evidence>
<gene>
    <name evidence="11" type="ORF">INT46_007715</name>
</gene>
<dbReference type="PANTHER" id="PTHR10071:SF335">
    <property type="entry name" value="IRON-SENSING TRANSCRIPTIONAL REPRESSOR-RELATED"/>
    <property type="match status" value="1"/>
</dbReference>
<dbReference type="OrthoDB" id="515401at2759"/>
<comment type="subcellular location">
    <subcellularLocation>
        <location evidence="1">Nucleus</location>
    </subcellularLocation>
</comment>
<accession>A0A8H7QZQ4</accession>
<dbReference type="Pfam" id="PF00320">
    <property type="entry name" value="GATA"/>
    <property type="match status" value="2"/>
</dbReference>
<keyword evidence="4" id="KW-0862">Zinc</keyword>
<comment type="caution">
    <text evidence="11">The sequence shown here is derived from an EMBL/GenBank/DDBJ whole genome shotgun (WGS) entry which is preliminary data.</text>
</comment>
<feature type="domain" description="GATA-type" evidence="10">
    <location>
        <begin position="289"/>
        <end position="342"/>
    </location>
</feature>
<dbReference type="GO" id="GO:0008270">
    <property type="term" value="F:zinc ion binding"/>
    <property type="evidence" value="ECO:0007669"/>
    <property type="project" value="UniProtKB-KW"/>
</dbReference>
<feature type="compositionally biased region" description="Low complexity" evidence="9">
    <location>
        <begin position="139"/>
        <end position="149"/>
    </location>
</feature>
<dbReference type="PROSITE" id="PS00344">
    <property type="entry name" value="GATA_ZN_FINGER_1"/>
    <property type="match status" value="1"/>
</dbReference>
<keyword evidence="6" id="KW-0804">Transcription</keyword>
<feature type="compositionally biased region" description="Acidic residues" evidence="9">
    <location>
        <begin position="348"/>
        <end position="363"/>
    </location>
</feature>
<evidence type="ECO:0000256" key="4">
    <source>
        <dbReference type="ARBA" id="ARBA00022833"/>
    </source>
</evidence>
<dbReference type="AlphaFoldDB" id="A0A8H7QZQ4"/>
<evidence type="ECO:0000259" key="10">
    <source>
        <dbReference type="PROSITE" id="PS50114"/>
    </source>
</evidence>
<evidence type="ECO:0000256" key="8">
    <source>
        <dbReference type="PROSITE-ProRule" id="PRU00094"/>
    </source>
</evidence>
<feature type="compositionally biased region" description="Low complexity" evidence="9">
    <location>
        <begin position="75"/>
        <end position="84"/>
    </location>
</feature>
<dbReference type="PRINTS" id="PR00619">
    <property type="entry name" value="GATAZNFINGER"/>
</dbReference>
<evidence type="ECO:0000256" key="9">
    <source>
        <dbReference type="SAM" id="MobiDB-lite"/>
    </source>
</evidence>
<dbReference type="SUPFAM" id="SSF57716">
    <property type="entry name" value="Glucocorticoid receptor-like (DNA-binding domain)"/>
    <property type="match status" value="2"/>
</dbReference>